<protein>
    <recommendedName>
        <fullName evidence="3">SsrA-binding protein</fullName>
    </recommendedName>
    <alternativeName>
        <fullName evidence="3">Small protein B</fullName>
    </alternativeName>
</protein>
<evidence type="ECO:0000256" key="1">
    <source>
        <dbReference type="ARBA" id="ARBA00022490"/>
    </source>
</evidence>
<comment type="similarity">
    <text evidence="3">Belongs to the SmpB family.</text>
</comment>
<evidence type="ECO:0000313" key="5">
    <source>
        <dbReference type="Proteomes" id="UP000229307"/>
    </source>
</evidence>
<name>A0A2M7S4W1_9BACT</name>
<dbReference type="NCBIfam" id="TIGR00086">
    <property type="entry name" value="smpB"/>
    <property type="match status" value="1"/>
</dbReference>
<dbReference type="Proteomes" id="UP000229307">
    <property type="component" value="Unassembled WGS sequence"/>
</dbReference>
<keyword evidence="2 3" id="KW-0694">RNA-binding</keyword>
<accession>A0A2M7S4W1</accession>
<comment type="subcellular location">
    <subcellularLocation>
        <location evidence="3">Cytoplasm</location>
    </subcellularLocation>
    <text evidence="3">The tmRNA-SmpB complex associates with stalled 70S ribosomes.</text>
</comment>
<evidence type="ECO:0000256" key="2">
    <source>
        <dbReference type="ARBA" id="ARBA00022884"/>
    </source>
</evidence>
<dbReference type="CDD" id="cd09294">
    <property type="entry name" value="SmpB"/>
    <property type="match status" value="1"/>
</dbReference>
<dbReference type="InterPro" id="IPR020081">
    <property type="entry name" value="SsrA-bd_prot_CS"/>
</dbReference>
<comment type="function">
    <text evidence="3">Required for rescue of stalled ribosomes mediated by trans-translation. Binds to transfer-messenger RNA (tmRNA), required for stable association of tmRNA with ribosomes. tmRNA and SmpB together mimic tRNA shape, replacing the anticodon stem-loop with SmpB. tmRNA is encoded by the ssrA gene; the 2 termini fold to resemble tRNA(Ala) and it encodes a 'tag peptide', a short internal open reading frame. During trans-translation Ala-aminoacylated tmRNA acts like a tRNA, entering the A-site of stalled ribosomes, displacing the stalled mRNA. The ribosome then switches to translate the ORF on the tmRNA; the nascent peptide is terminated with the 'tag peptide' encoded by the tmRNA and targeted for degradation. The ribosome is freed to recommence translation, which seems to be the essential function of trans-translation.</text>
</comment>
<dbReference type="InterPro" id="IPR000037">
    <property type="entry name" value="SsrA-bd_prot"/>
</dbReference>
<dbReference type="GO" id="GO:0070929">
    <property type="term" value="P:trans-translation"/>
    <property type="evidence" value="ECO:0007669"/>
    <property type="project" value="UniProtKB-UniRule"/>
</dbReference>
<dbReference type="GO" id="GO:0003723">
    <property type="term" value="F:RNA binding"/>
    <property type="evidence" value="ECO:0007669"/>
    <property type="project" value="UniProtKB-UniRule"/>
</dbReference>
<dbReference type="EMBL" id="PFMR01000327">
    <property type="protein sequence ID" value="PIZ14605.1"/>
    <property type="molecule type" value="Genomic_DNA"/>
</dbReference>
<comment type="caution">
    <text evidence="4">The sequence shown here is derived from an EMBL/GenBank/DDBJ whole genome shotgun (WGS) entry which is preliminary data.</text>
</comment>
<dbReference type="AlphaFoldDB" id="A0A2M7S4W1"/>
<gene>
    <name evidence="3" type="primary">smpB</name>
    <name evidence="4" type="ORF">COY52_11860</name>
</gene>
<dbReference type="PANTHER" id="PTHR30308:SF2">
    <property type="entry name" value="SSRA-BINDING PROTEIN"/>
    <property type="match status" value="1"/>
</dbReference>
<organism evidence="4 5">
    <name type="scientific">Candidatus Desantisbacteria bacterium CG_4_10_14_0_8_um_filter_48_22</name>
    <dbReference type="NCBI Taxonomy" id="1974543"/>
    <lineage>
        <taxon>Bacteria</taxon>
        <taxon>Candidatus Desantisiibacteriota</taxon>
    </lineage>
</organism>
<dbReference type="PANTHER" id="PTHR30308">
    <property type="entry name" value="TMRNA-BINDING COMPONENT OF TRANS-TRANSLATION TAGGING COMPLEX"/>
    <property type="match status" value="1"/>
</dbReference>
<evidence type="ECO:0000256" key="3">
    <source>
        <dbReference type="HAMAP-Rule" id="MF_00023"/>
    </source>
</evidence>
<dbReference type="HAMAP" id="MF_00023">
    <property type="entry name" value="SmpB"/>
    <property type="match status" value="1"/>
</dbReference>
<evidence type="ECO:0000313" key="4">
    <source>
        <dbReference type="EMBL" id="PIZ14605.1"/>
    </source>
</evidence>
<dbReference type="GO" id="GO:0070930">
    <property type="term" value="P:trans-translation-dependent protein tagging"/>
    <property type="evidence" value="ECO:0007669"/>
    <property type="project" value="TreeGrafter"/>
</dbReference>
<reference evidence="5" key="1">
    <citation type="submission" date="2017-09" db="EMBL/GenBank/DDBJ databases">
        <title>Depth-based differentiation of microbial function through sediment-hosted aquifers and enrichment of novel symbionts in the deep terrestrial subsurface.</title>
        <authorList>
            <person name="Probst A.J."/>
            <person name="Ladd B."/>
            <person name="Jarett J.K."/>
            <person name="Geller-Mcgrath D.E."/>
            <person name="Sieber C.M.K."/>
            <person name="Emerson J.B."/>
            <person name="Anantharaman K."/>
            <person name="Thomas B.C."/>
            <person name="Malmstrom R."/>
            <person name="Stieglmeier M."/>
            <person name="Klingl A."/>
            <person name="Woyke T."/>
            <person name="Ryan C.M."/>
            <person name="Banfield J.F."/>
        </authorList>
    </citation>
    <scope>NUCLEOTIDE SEQUENCE [LARGE SCALE GENOMIC DNA]</scope>
</reference>
<dbReference type="Pfam" id="PF01668">
    <property type="entry name" value="SmpB"/>
    <property type="match status" value="1"/>
</dbReference>
<sequence>MGEKIIVTNRKAYHDYFILETYEAGLVLTGGEVKSLRDGKANIGDGFGRIERGEAFVYNMHINPYSYDQSDYDPVRTRKLLLHKEELNRLAGKISRRGLTLIPTKLYFKKGVAKLEIGLAKGKNLHDKRESLRKKADNIEVQRVMRGRKDV</sequence>
<dbReference type="Gene3D" id="2.40.280.10">
    <property type="match status" value="1"/>
</dbReference>
<dbReference type="PROSITE" id="PS01317">
    <property type="entry name" value="SSRP"/>
    <property type="match status" value="1"/>
</dbReference>
<dbReference type="NCBIfam" id="NF003843">
    <property type="entry name" value="PRK05422.1"/>
    <property type="match status" value="1"/>
</dbReference>
<dbReference type="GO" id="GO:0005829">
    <property type="term" value="C:cytosol"/>
    <property type="evidence" value="ECO:0007669"/>
    <property type="project" value="TreeGrafter"/>
</dbReference>
<proteinExistence type="inferred from homology"/>
<dbReference type="SUPFAM" id="SSF74982">
    <property type="entry name" value="Small protein B (SmpB)"/>
    <property type="match status" value="1"/>
</dbReference>
<dbReference type="InterPro" id="IPR023620">
    <property type="entry name" value="SmpB"/>
</dbReference>
<keyword evidence="1 3" id="KW-0963">Cytoplasm</keyword>